<dbReference type="GO" id="GO:0009626">
    <property type="term" value="P:plant-type hypersensitive response"/>
    <property type="evidence" value="ECO:0007669"/>
    <property type="project" value="UniProtKB-ARBA"/>
</dbReference>
<evidence type="ECO:0000256" key="1">
    <source>
        <dbReference type="ARBA" id="ARBA00008894"/>
    </source>
</evidence>
<dbReference type="Gene3D" id="1.10.8.430">
    <property type="entry name" value="Helical domain of apoptotic protease-activating factors"/>
    <property type="match status" value="1"/>
</dbReference>
<dbReference type="InterPro" id="IPR041118">
    <property type="entry name" value="Rx_N"/>
</dbReference>
<dbReference type="EMBL" id="CAJGYO010000015">
    <property type="protein sequence ID" value="CAD6270809.1"/>
    <property type="molecule type" value="Genomic_DNA"/>
</dbReference>
<evidence type="ECO:0000259" key="9">
    <source>
        <dbReference type="Pfam" id="PF18052"/>
    </source>
</evidence>
<dbReference type="Pfam" id="PF23559">
    <property type="entry name" value="WHD_DRP"/>
    <property type="match status" value="1"/>
</dbReference>
<feature type="region of interest" description="Disordered" evidence="7">
    <location>
        <begin position="1239"/>
        <end position="1282"/>
    </location>
</feature>
<dbReference type="CDD" id="cd14798">
    <property type="entry name" value="RX-CC_like"/>
    <property type="match status" value="1"/>
</dbReference>
<keyword evidence="3" id="KW-0677">Repeat</keyword>
<protein>
    <submittedName>
        <fullName evidence="12">Uncharacterized protein</fullName>
    </submittedName>
</protein>
<dbReference type="GO" id="GO:0002758">
    <property type="term" value="P:innate immune response-activating signaling pathway"/>
    <property type="evidence" value="ECO:0007669"/>
    <property type="project" value="UniProtKB-ARBA"/>
</dbReference>
<dbReference type="Proteomes" id="UP000604825">
    <property type="component" value="Unassembled WGS sequence"/>
</dbReference>
<accession>A0A811RLX0</accession>
<dbReference type="Pfam" id="PF23598">
    <property type="entry name" value="LRR_14"/>
    <property type="match status" value="1"/>
</dbReference>
<evidence type="ECO:0000256" key="5">
    <source>
        <dbReference type="ARBA" id="ARBA00022821"/>
    </source>
</evidence>
<dbReference type="FunFam" id="1.10.10.10:FF:000322">
    <property type="entry name" value="Probable disease resistance protein At1g63360"/>
    <property type="match status" value="1"/>
</dbReference>
<evidence type="ECO:0000259" key="11">
    <source>
        <dbReference type="Pfam" id="PF23598"/>
    </source>
</evidence>
<dbReference type="InterPro" id="IPR055414">
    <property type="entry name" value="LRR_R13L4/SHOC2-like"/>
</dbReference>
<dbReference type="GO" id="GO:0042742">
    <property type="term" value="P:defense response to bacterium"/>
    <property type="evidence" value="ECO:0007669"/>
    <property type="project" value="UniProtKB-ARBA"/>
</dbReference>
<dbReference type="InterPro" id="IPR042197">
    <property type="entry name" value="Apaf_helical"/>
</dbReference>
<dbReference type="PRINTS" id="PR00364">
    <property type="entry name" value="DISEASERSIST"/>
</dbReference>
<keyword evidence="13" id="KW-1185">Reference proteome</keyword>
<feature type="domain" description="NB-ARC" evidence="8">
    <location>
        <begin position="191"/>
        <end position="362"/>
    </location>
</feature>
<name>A0A811RLX0_9POAL</name>
<dbReference type="PANTHER" id="PTHR23155">
    <property type="entry name" value="DISEASE RESISTANCE PROTEIN RP"/>
    <property type="match status" value="1"/>
</dbReference>
<feature type="domain" description="Disease resistance R13L4/SHOC-2-like LRR" evidence="11">
    <location>
        <begin position="577"/>
        <end position="935"/>
    </location>
</feature>
<dbReference type="InterPro" id="IPR027417">
    <property type="entry name" value="P-loop_NTPase"/>
</dbReference>
<dbReference type="Gene3D" id="1.20.5.4130">
    <property type="match status" value="1"/>
</dbReference>
<dbReference type="InterPro" id="IPR044974">
    <property type="entry name" value="Disease_R_plants"/>
</dbReference>
<evidence type="ECO:0000259" key="8">
    <source>
        <dbReference type="Pfam" id="PF00931"/>
    </source>
</evidence>
<keyword evidence="5" id="KW-0611">Plant defense</keyword>
<dbReference type="InterPro" id="IPR038005">
    <property type="entry name" value="RX-like_CC"/>
</dbReference>
<dbReference type="InterPro" id="IPR002182">
    <property type="entry name" value="NB-ARC"/>
</dbReference>
<comment type="similarity">
    <text evidence="1">Belongs to the disease resistance NB-LRR family.</text>
</comment>
<comment type="caution">
    <text evidence="12">The sequence shown here is derived from an EMBL/GenBank/DDBJ whole genome shotgun (WGS) entry which is preliminary data.</text>
</comment>
<keyword evidence="2" id="KW-0433">Leucine-rich repeat</keyword>
<reference evidence="12" key="1">
    <citation type="submission" date="2020-10" db="EMBL/GenBank/DDBJ databases">
        <authorList>
            <person name="Han B."/>
            <person name="Lu T."/>
            <person name="Zhao Q."/>
            <person name="Huang X."/>
            <person name="Zhao Y."/>
        </authorList>
    </citation>
    <scope>NUCLEOTIDE SEQUENCE</scope>
</reference>
<dbReference type="PANTHER" id="PTHR23155:SF1137">
    <property type="entry name" value="OS08G0387700 PROTEIN"/>
    <property type="match status" value="1"/>
</dbReference>
<feature type="compositionally biased region" description="Basic residues" evidence="7">
    <location>
        <begin position="1260"/>
        <end position="1270"/>
    </location>
</feature>
<evidence type="ECO:0000313" key="13">
    <source>
        <dbReference type="Proteomes" id="UP000604825"/>
    </source>
</evidence>
<dbReference type="InterPro" id="IPR036388">
    <property type="entry name" value="WH-like_DNA-bd_sf"/>
</dbReference>
<feature type="domain" description="Disease resistance N-terminal" evidence="9">
    <location>
        <begin position="7"/>
        <end position="89"/>
    </location>
</feature>
<dbReference type="OrthoDB" id="680477at2759"/>
<evidence type="ECO:0000256" key="6">
    <source>
        <dbReference type="ARBA" id="ARBA00023054"/>
    </source>
</evidence>
<dbReference type="SUPFAM" id="SSF52540">
    <property type="entry name" value="P-loop containing nucleoside triphosphate hydrolases"/>
    <property type="match status" value="1"/>
</dbReference>
<dbReference type="Pfam" id="PF00931">
    <property type="entry name" value="NB-ARC"/>
    <property type="match status" value="1"/>
</dbReference>
<dbReference type="FunFam" id="3.40.50.300:FF:001091">
    <property type="entry name" value="Probable disease resistance protein At1g61300"/>
    <property type="match status" value="1"/>
</dbReference>
<dbReference type="InterPro" id="IPR058922">
    <property type="entry name" value="WHD_DRP"/>
</dbReference>
<proteinExistence type="inferred from homology"/>
<dbReference type="Gene3D" id="3.80.10.10">
    <property type="entry name" value="Ribonuclease Inhibitor"/>
    <property type="match status" value="1"/>
</dbReference>
<evidence type="ECO:0000256" key="4">
    <source>
        <dbReference type="ARBA" id="ARBA00022741"/>
    </source>
</evidence>
<evidence type="ECO:0000256" key="2">
    <source>
        <dbReference type="ARBA" id="ARBA00022614"/>
    </source>
</evidence>
<evidence type="ECO:0000256" key="7">
    <source>
        <dbReference type="SAM" id="MobiDB-lite"/>
    </source>
</evidence>
<dbReference type="Pfam" id="PF18052">
    <property type="entry name" value="Rx_N"/>
    <property type="match status" value="1"/>
</dbReference>
<organism evidence="12 13">
    <name type="scientific">Miscanthus lutarioriparius</name>
    <dbReference type="NCBI Taxonomy" id="422564"/>
    <lineage>
        <taxon>Eukaryota</taxon>
        <taxon>Viridiplantae</taxon>
        <taxon>Streptophyta</taxon>
        <taxon>Embryophyta</taxon>
        <taxon>Tracheophyta</taxon>
        <taxon>Spermatophyta</taxon>
        <taxon>Magnoliopsida</taxon>
        <taxon>Liliopsida</taxon>
        <taxon>Poales</taxon>
        <taxon>Poaceae</taxon>
        <taxon>PACMAD clade</taxon>
        <taxon>Panicoideae</taxon>
        <taxon>Andropogonodae</taxon>
        <taxon>Andropogoneae</taxon>
        <taxon>Saccharinae</taxon>
        <taxon>Miscanthus</taxon>
    </lineage>
</organism>
<evidence type="ECO:0000256" key="3">
    <source>
        <dbReference type="ARBA" id="ARBA00022737"/>
    </source>
</evidence>
<keyword evidence="4" id="KW-0547">Nucleotide-binding</keyword>
<evidence type="ECO:0000259" key="10">
    <source>
        <dbReference type="Pfam" id="PF23559"/>
    </source>
</evidence>
<gene>
    <name evidence="12" type="ORF">NCGR_LOCUS54101</name>
</gene>
<dbReference type="GO" id="GO:0043531">
    <property type="term" value="F:ADP binding"/>
    <property type="evidence" value="ECO:0007669"/>
    <property type="project" value="InterPro"/>
</dbReference>
<dbReference type="InterPro" id="IPR032675">
    <property type="entry name" value="LRR_dom_sf"/>
</dbReference>
<evidence type="ECO:0000313" key="12">
    <source>
        <dbReference type="EMBL" id="CAD6270809.1"/>
    </source>
</evidence>
<dbReference type="Gene3D" id="1.10.10.10">
    <property type="entry name" value="Winged helix-like DNA-binding domain superfamily/Winged helix DNA-binding domain"/>
    <property type="match status" value="1"/>
</dbReference>
<feature type="domain" description="Disease resistance protein winged helix" evidence="10">
    <location>
        <begin position="449"/>
        <end position="520"/>
    </location>
</feature>
<keyword evidence="6" id="KW-0175">Coiled coil</keyword>
<dbReference type="SUPFAM" id="SSF52058">
    <property type="entry name" value="L domain-like"/>
    <property type="match status" value="1"/>
</dbReference>
<dbReference type="Gene3D" id="3.40.50.300">
    <property type="entry name" value="P-loop containing nucleotide triphosphate hydrolases"/>
    <property type="match status" value="1"/>
</dbReference>
<sequence length="1282" mass="143364">MELAMAALSSLLPKLGSLLLDEYKLHTAVRGEIRFLQAEMESMQAALYMVSNKLPAHHTDDHLVKIWARDLKELCYDIEDSVDAFAFTVRLGFPGSGCATATATAKKQHGFSFRRFLDRTMGLLTKAKIRHHIAEDIQDIRRRVQEIADRRERYRLGDSATQPADTSTAIDPRLPAIFEDAAVLVGTEGPAEKICSLLTRGQKGAQKKLMVVSIVGVGGLGKTTIASLVYKKLGDQFQCKAFVSVSVRPNMKQILSSILRQVSRDACSNAGEKDPEELIMNIREFIMDKRYLIIIDDVWNEKAWNTIKCALIDQDKGSRVIMTTRNINVANLSSVDGAIYELDPLSYKDSKRLLYKRIFNEEKEIHYELEDVTEKILKKCGGIPLAIVTIASLLASIPNKVKYEWYGVYNSMGSGLEKDKSLENMREILYLSYSDLPSHLKPCLLYLSMFPEDHDICRDELVRLWVAEGFIDGKQGSNLYDLGVRYFNELVNRSMIQPVDMDEQGSARFCRVHDMILDLIISLSTRENFVTILEGSCLVPPELKIRRSSLQGKVLGDQTEIKEEQMMILPATVNMSHARSLVVFGDAVQWMPPLSRFSVLRVLSLMGVPGSVNHHLEDLERLHNLRYLQLGGQLETGVLQGIGKLKLLKTLDVWATSIGQLPASIVELGQLERLLMYKGLKLPDGIGNLTSLQELSVLDADKSPHTLAELGKLTELRVLTIYGLGGNESSSREIILQSLSNLGNLRILQFEDEEGQYSLDLDGMSHQWRAPAHLQCFKGGYVVMSQLPQWFSSLSELSCLSIKVKVLRQADLRLLGALPMLRFLELLGFYGTASEELVVGADQPFRSLVEFKFAHYTRDWLVFTQGVMPKLQRLKLFCSARSRYAGGFDIGLENLACLKHVAVKVIYRGAQIWHTDIVEHMITVAIKLHPNNPTFELSRVHQYNNNVNSASVDFSGSGASMDIVVSSVRAYLSALNKICSFAGAVKASSELVLLYTRKGASEYIRHVWFHESRNAADPWITRSVVLCGGEASTSSVLTPVQPVAPASVPVANPASLAEVTPLRTVSPTTMVTPDQQKTYMHDPLLIEEIVPNEELRFESRDEAEEFYKFYASKAGFDVRITKTRKTVLEMSCNKQGHWDYYKPGEERVGEKMSMRCEYEIRGPKVPAVDEVVANDTEEDPHSPAIGKDTLILECAPKGASTKGRKRKGKQIVRVQTSNKKAVGVRNCGHCGLKGHYSTSCELNPDNEWKKSGSSGSLRGKMGKKRGRPPTKRQLEEEFDDVA</sequence>